<protein>
    <submittedName>
        <fullName evidence="2">Uncharacterized protein</fullName>
    </submittedName>
</protein>
<gene>
    <name evidence="2" type="ORF">MM415A02049_0008</name>
    <name evidence="1" type="ORF">MM415B01567_0009</name>
</gene>
<dbReference type="EMBL" id="MT141291">
    <property type="protein sequence ID" value="QJA57769.1"/>
    <property type="molecule type" value="Genomic_DNA"/>
</dbReference>
<organism evidence="2">
    <name type="scientific">viral metagenome</name>
    <dbReference type="NCBI Taxonomy" id="1070528"/>
    <lineage>
        <taxon>unclassified sequences</taxon>
        <taxon>metagenomes</taxon>
        <taxon>organismal metagenomes</taxon>
    </lineage>
</organism>
<sequence length="69" mass="7708">MAGRKLSEFKQSPERDLLIEFQEKGINIADEIKLDAYGVIFLGLASEIIALRGRIAVLEETLITGRMES</sequence>
<dbReference type="AlphaFoldDB" id="A0A6M3JZ13"/>
<evidence type="ECO:0000313" key="1">
    <source>
        <dbReference type="EMBL" id="QJA57769.1"/>
    </source>
</evidence>
<dbReference type="EMBL" id="MT142089">
    <property type="protein sequence ID" value="QJA74312.1"/>
    <property type="molecule type" value="Genomic_DNA"/>
</dbReference>
<reference evidence="2" key="1">
    <citation type="submission" date="2020-03" db="EMBL/GenBank/DDBJ databases">
        <title>The deep terrestrial virosphere.</title>
        <authorList>
            <person name="Holmfeldt K."/>
            <person name="Nilsson E."/>
            <person name="Simone D."/>
            <person name="Lopez-Fernandez M."/>
            <person name="Wu X."/>
            <person name="de Brujin I."/>
            <person name="Lundin D."/>
            <person name="Andersson A."/>
            <person name="Bertilsson S."/>
            <person name="Dopson M."/>
        </authorList>
    </citation>
    <scope>NUCLEOTIDE SEQUENCE</scope>
    <source>
        <strain evidence="2">MM415A02049</strain>
        <strain evidence="1">MM415B01567</strain>
    </source>
</reference>
<evidence type="ECO:0000313" key="2">
    <source>
        <dbReference type="EMBL" id="QJA74312.1"/>
    </source>
</evidence>
<accession>A0A6M3JZ13</accession>
<proteinExistence type="predicted"/>
<name>A0A6M3JZ13_9ZZZZ</name>